<evidence type="ECO:0000256" key="5">
    <source>
        <dbReference type="HAMAP-Rule" id="MF_00378"/>
    </source>
</evidence>
<proteinExistence type="inferred from homology"/>
<evidence type="ECO:0000313" key="9">
    <source>
        <dbReference type="EMBL" id="MDP5273606.1"/>
    </source>
</evidence>
<dbReference type="EMBL" id="JAVAMP010000002">
    <property type="protein sequence ID" value="MDP5273606.1"/>
    <property type="molecule type" value="Genomic_DNA"/>
</dbReference>
<gene>
    <name evidence="5 9" type="primary">xseA</name>
    <name evidence="9" type="ORF">Q5Y73_05790</name>
</gene>
<dbReference type="CDD" id="cd04489">
    <property type="entry name" value="ExoVII_LU_OBF"/>
    <property type="match status" value="1"/>
</dbReference>
<evidence type="ECO:0000256" key="3">
    <source>
        <dbReference type="ARBA" id="ARBA00022801"/>
    </source>
</evidence>
<organism evidence="9 10">
    <name type="scientific">Chengkuizengella axinellae</name>
    <dbReference type="NCBI Taxonomy" id="3064388"/>
    <lineage>
        <taxon>Bacteria</taxon>
        <taxon>Bacillati</taxon>
        <taxon>Bacillota</taxon>
        <taxon>Bacilli</taxon>
        <taxon>Bacillales</taxon>
        <taxon>Paenibacillaceae</taxon>
        <taxon>Chengkuizengella</taxon>
    </lineage>
</organism>
<accession>A0ABT9IW69</accession>
<comment type="caution">
    <text evidence="9">The sequence shown here is derived from an EMBL/GenBank/DDBJ whole genome shotgun (WGS) entry which is preliminary data.</text>
</comment>
<keyword evidence="4 5" id="KW-0269">Exonuclease</keyword>
<reference evidence="9 10" key="1">
    <citation type="submission" date="2023-08" db="EMBL/GenBank/DDBJ databases">
        <authorList>
            <person name="Park J.-S."/>
        </authorList>
    </citation>
    <scope>NUCLEOTIDE SEQUENCE [LARGE SCALE GENOMIC DNA]</scope>
    <source>
        <strain evidence="9 10">2205SS18-9</strain>
    </source>
</reference>
<dbReference type="Pfam" id="PF13742">
    <property type="entry name" value="tRNA_anti_2"/>
    <property type="match status" value="1"/>
</dbReference>
<dbReference type="GO" id="GO:0008855">
    <property type="term" value="F:exodeoxyribonuclease VII activity"/>
    <property type="evidence" value="ECO:0007669"/>
    <property type="project" value="UniProtKB-EC"/>
</dbReference>
<dbReference type="HAMAP" id="MF_00378">
    <property type="entry name" value="Exonuc_7_L"/>
    <property type="match status" value="1"/>
</dbReference>
<dbReference type="RefSeq" id="WP_305990917.1">
    <property type="nucleotide sequence ID" value="NZ_JAVAMP010000002.1"/>
</dbReference>
<comment type="subunit">
    <text evidence="5">Heterooligomer composed of large and small subunits.</text>
</comment>
<dbReference type="InterPro" id="IPR003753">
    <property type="entry name" value="Exonuc_VII_L"/>
</dbReference>
<evidence type="ECO:0000313" key="10">
    <source>
        <dbReference type="Proteomes" id="UP001231941"/>
    </source>
</evidence>
<keyword evidence="1 5" id="KW-0963">Cytoplasm</keyword>
<comment type="catalytic activity">
    <reaction evidence="5 6">
        <text>Exonucleolytic cleavage in either 5'- to 3'- or 3'- to 5'-direction to yield nucleoside 5'-phosphates.</text>
        <dbReference type="EC" id="3.1.11.6"/>
    </reaction>
</comment>
<evidence type="ECO:0000256" key="6">
    <source>
        <dbReference type="RuleBase" id="RU004355"/>
    </source>
</evidence>
<evidence type="ECO:0000256" key="2">
    <source>
        <dbReference type="ARBA" id="ARBA00022722"/>
    </source>
</evidence>
<feature type="domain" description="OB-fold nucleic acid binding" evidence="8">
    <location>
        <begin position="8"/>
        <end position="103"/>
    </location>
</feature>
<comment type="similarity">
    <text evidence="5 6">Belongs to the XseA family.</text>
</comment>
<dbReference type="NCBIfam" id="TIGR00237">
    <property type="entry name" value="xseA"/>
    <property type="match status" value="1"/>
</dbReference>
<protein>
    <recommendedName>
        <fullName evidence="5">Exodeoxyribonuclease 7 large subunit</fullName>
        <ecNumber evidence="5">3.1.11.6</ecNumber>
    </recommendedName>
    <alternativeName>
        <fullName evidence="5">Exodeoxyribonuclease VII large subunit</fullName>
        <shortName evidence="5">Exonuclease VII large subunit</shortName>
    </alternativeName>
</protein>
<dbReference type="PANTHER" id="PTHR30008">
    <property type="entry name" value="EXODEOXYRIBONUCLEASE 7 LARGE SUBUNIT"/>
    <property type="match status" value="1"/>
</dbReference>
<keyword evidence="2 5" id="KW-0540">Nuclease</keyword>
<feature type="domain" description="Exonuclease VII large subunit C-terminal" evidence="7">
    <location>
        <begin position="126"/>
        <end position="440"/>
    </location>
</feature>
<dbReference type="EC" id="3.1.11.6" evidence="5"/>
<dbReference type="Proteomes" id="UP001231941">
    <property type="component" value="Unassembled WGS sequence"/>
</dbReference>
<evidence type="ECO:0000256" key="4">
    <source>
        <dbReference type="ARBA" id="ARBA00022839"/>
    </source>
</evidence>
<evidence type="ECO:0000259" key="8">
    <source>
        <dbReference type="Pfam" id="PF13742"/>
    </source>
</evidence>
<comment type="function">
    <text evidence="5">Bidirectionally degrades single-stranded DNA into large acid-insoluble oligonucleotides, which are then degraded further into small acid-soluble oligonucleotides.</text>
</comment>
<dbReference type="InterPro" id="IPR020579">
    <property type="entry name" value="Exonuc_VII_lsu_C"/>
</dbReference>
<comment type="subcellular location">
    <subcellularLocation>
        <location evidence="5 6">Cytoplasm</location>
    </subcellularLocation>
</comment>
<dbReference type="InterPro" id="IPR025824">
    <property type="entry name" value="OB-fold_nuc-bd_dom"/>
</dbReference>
<keyword evidence="10" id="KW-1185">Reference proteome</keyword>
<dbReference type="PANTHER" id="PTHR30008:SF0">
    <property type="entry name" value="EXODEOXYRIBONUCLEASE 7 LARGE SUBUNIT"/>
    <property type="match status" value="1"/>
</dbReference>
<dbReference type="Pfam" id="PF02601">
    <property type="entry name" value="Exonuc_VII_L"/>
    <property type="match status" value="1"/>
</dbReference>
<sequence>MKDNQMIYSVKELTRIIKKNLEYEPLLQNIWVRGEISNFIHHSSGHMYFTLKDKDSRVKCVMFASHNQKLPFIPRNGTKVLARGNISLYERDGQYQLYINQMQPDGIGSLYLAFEQLKQKLEKEGLFSPEKKKKLPLYAKTVGVVTSPTGAAVRDIVTTIQRRNPSVSILLYPVSVQGKNAVPSIQKGIQVLNKYEEIDVIIVGRGGGSLEELWAFNEEIVARSISESRIPVISAVGHETDYTISDFVADVRAATPTAAAELAVPHHLEIQNHLDHLKQRLNQAVYYHLQKKAEKLERLKRSSYLRSPHKQLVQPTERLDRLKEQLNYKMLNRVSSSREKLSKIEAGLSTSNLKNKFDYSNHRVNNMQRRLDHTIKAYMKNQKLKLSANVKQLDALSPLKVMHRGYSLVFNEEEQMIKSVHQTQIGDQINIKLMDGILDCKVKMIKEEK</sequence>
<evidence type="ECO:0000259" key="7">
    <source>
        <dbReference type="Pfam" id="PF02601"/>
    </source>
</evidence>
<keyword evidence="3 5" id="KW-0378">Hydrolase</keyword>
<name>A0ABT9IW69_9BACL</name>
<evidence type="ECO:0000256" key="1">
    <source>
        <dbReference type="ARBA" id="ARBA00022490"/>
    </source>
</evidence>